<accession>S4TSW5</accession>
<organism evidence="1 2">
    <name type="scientific">Salmonella phage FSL SP-058</name>
    <dbReference type="NCBI Taxonomy" id="1173761"/>
    <lineage>
        <taxon>Viruses</taxon>
        <taxon>Duplodnaviria</taxon>
        <taxon>Heunggongvirae</taxon>
        <taxon>Uroviricota</taxon>
        <taxon>Caudoviricetes</taxon>
        <taxon>Schitoviridae</taxon>
        <taxon>Humphriesvirinae</taxon>
        <taxon>Ithacavirus</taxon>
        <taxon>Ithacavirus SP058</taxon>
    </lineage>
</organism>
<keyword evidence="2" id="KW-1185">Reference proteome</keyword>
<reference evidence="1 2" key="1">
    <citation type="journal article" date="2013" name="BMC Genomics">
        <title>Genomic characterization provides new insight into Salmonella phage diversity.</title>
        <authorList>
            <person name="Moreno Switt A.I."/>
            <person name="Orsi R.H."/>
            <person name="den Bakker H.C."/>
            <person name="Vongkamjan K."/>
            <person name="Altier C."/>
            <person name="Wiedmann M."/>
        </authorList>
    </citation>
    <scope>NUCLEOTIDE SEQUENCE [LARGE SCALE GENOMIC DNA]</scope>
</reference>
<sequence length="80" mass="9459">MVNDPIALSLEKRKLWRRAATRWLELLTSRDLTATEMDWVLARREYCTRKTKRAEPLIDSGVIHGAPNSFIYDYFGFLRK</sequence>
<dbReference type="GeneID" id="16275544"/>
<dbReference type="Pfam" id="PF06069">
    <property type="entry name" value="PerC"/>
    <property type="match status" value="1"/>
</dbReference>
<dbReference type="OrthoDB" id="27159at10239"/>
<dbReference type="RefSeq" id="YP_008239489.1">
    <property type="nucleotide sequence ID" value="NC_021772.1"/>
</dbReference>
<name>S4TSW5_9CAUD</name>
<evidence type="ECO:0000313" key="1">
    <source>
        <dbReference type="EMBL" id="AGF88200.1"/>
    </source>
</evidence>
<dbReference type="Proteomes" id="UP000014990">
    <property type="component" value="Segment"/>
</dbReference>
<evidence type="ECO:0000313" key="2">
    <source>
        <dbReference type="Proteomes" id="UP000014990"/>
    </source>
</evidence>
<gene>
    <name evidence="1" type="ORF">SP058_00425</name>
</gene>
<protein>
    <submittedName>
        <fullName evidence="1">Uncharacterized protein</fullName>
    </submittedName>
</protein>
<dbReference type="EMBL" id="KC139517">
    <property type="protein sequence ID" value="AGF88200.1"/>
    <property type="molecule type" value="Genomic_DNA"/>
</dbReference>
<dbReference type="KEGG" id="vg:16275544"/>
<proteinExistence type="predicted"/>
<dbReference type="InterPro" id="IPR024684">
    <property type="entry name" value="Tscrpt_act_PerC/SfV_Orf40"/>
</dbReference>